<dbReference type="InterPro" id="IPR015422">
    <property type="entry name" value="PyrdxlP-dep_Trfase_small"/>
</dbReference>
<dbReference type="Gene3D" id="3.40.640.10">
    <property type="entry name" value="Type I PLP-dependent aspartate aminotransferase-like (Major domain)"/>
    <property type="match status" value="1"/>
</dbReference>
<feature type="binding site" evidence="9">
    <location>
        <begin position="300"/>
        <end position="301"/>
    </location>
    <ligand>
        <name>pyridoxal 5'-phosphate</name>
        <dbReference type="ChEBI" id="CHEBI:597326"/>
    </ligand>
</feature>
<dbReference type="SUPFAM" id="SSF53383">
    <property type="entry name" value="PLP-dependent transferases"/>
    <property type="match status" value="1"/>
</dbReference>
<keyword evidence="7 9" id="KW-0663">Pyridoxal phosphate</keyword>
<evidence type="ECO:0000256" key="9">
    <source>
        <dbReference type="HAMAP-Rule" id="MF_00834"/>
    </source>
</evidence>
<comment type="catalytic activity">
    <reaction evidence="8 9">
        <text>(8S)-8-amino-7-oxononanoate + S-adenosyl-L-methionine = S-adenosyl-4-methylsulfanyl-2-oxobutanoate + (7R,8S)-7,8-diammoniononanoate</text>
        <dbReference type="Rhea" id="RHEA:16861"/>
        <dbReference type="ChEBI" id="CHEBI:16490"/>
        <dbReference type="ChEBI" id="CHEBI:59789"/>
        <dbReference type="ChEBI" id="CHEBI:149468"/>
        <dbReference type="ChEBI" id="CHEBI:149469"/>
        <dbReference type="EC" id="2.6.1.62"/>
    </reaction>
</comment>
<evidence type="ECO:0000256" key="8">
    <source>
        <dbReference type="ARBA" id="ARBA00048449"/>
    </source>
</evidence>
<dbReference type="GO" id="GO:0004015">
    <property type="term" value="F:adenosylmethionine-8-amino-7-oxononanoate transaminase activity"/>
    <property type="evidence" value="ECO:0007669"/>
    <property type="project" value="UniProtKB-UniRule"/>
</dbReference>
<proteinExistence type="inferred from homology"/>
<feature type="binding site" evidence="9">
    <location>
        <begin position="110"/>
        <end position="111"/>
    </location>
    <ligand>
        <name>pyridoxal 5'-phosphate</name>
        <dbReference type="ChEBI" id="CHEBI:597326"/>
    </ligand>
</feature>
<comment type="cofactor">
    <cofactor evidence="1 9">
        <name>pyridoxal 5'-phosphate</name>
        <dbReference type="ChEBI" id="CHEBI:597326"/>
    </cofactor>
</comment>
<comment type="similarity">
    <text evidence="9">Belongs to the class-III pyridoxal-phosphate-dependent aminotransferase family. BioA subfamily.</text>
</comment>
<dbReference type="InterPro" id="IPR049704">
    <property type="entry name" value="Aminotrans_3_PPA_site"/>
</dbReference>
<accession>A0A974WFV9</accession>
<dbReference type="InterPro" id="IPR005815">
    <property type="entry name" value="BioA"/>
</dbReference>
<keyword evidence="11" id="KW-1185">Reference proteome</keyword>
<name>A0A974WFV9_9BACT</name>
<reference evidence="10" key="1">
    <citation type="submission" date="2021-02" db="EMBL/GenBank/DDBJ databases">
        <title>Fulvivirga sp. S481 isolated from sea water.</title>
        <authorList>
            <person name="Bae S.S."/>
            <person name="Baek K."/>
        </authorList>
    </citation>
    <scope>NUCLEOTIDE SEQUENCE</scope>
    <source>
        <strain evidence="10">S481</strain>
    </source>
</reference>
<comment type="subcellular location">
    <subcellularLocation>
        <location evidence="9">Cytoplasm</location>
    </subcellularLocation>
</comment>
<dbReference type="FunFam" id="3.40.640.10:FF:000004">
    <property type="entry name" value="Acetylornithine aminotransferase"/>
    <property type="match status" value="1"/>
</dbReference>
<evidence type="ECO:0000313" key="10">
    <source>
        <dbReference type="EMBL" id="QSE97275.1"/>
    </source>
</evidence>
<evidence type="ECO:0000256" key="4">
    <source>
        <dbReference type="ARBA" id="ARBA00022679"/>
    </source>
</evidence>
<evidence type="ECO:0000256" key="2">
    <source>
        <dbReference type="ARBA" id="ARBA00005063"/>
    </source>
</evidence>
<comment type="subunit">
    <text evidence="9">Homodimer.</text>
</comment>
<dbReference type="PANTHER" id="PTHR42684">
    <property type="entry name" value="ADENOSYLMETHIONINE-8-AMINO-7-OXONONANOATE AMINOTRANSFERASE"/>
    <property type="match status" value="1"/>
</dbReference>
<dbReference type="EC" id="2.6.1.62" evidence="9"/>
<dbReference type="InterPro" id="IPR015424">
    <property type="entry name" value="PyrdxlP-dep_Trfase"/>
</dbReference>
<dbReference type="GO" id="GO:0009102">
    <property type="term" value="P:biotin biosynthetic process"/>
    <property type="evidence" value="ECO:0007669"/>
    <property type="project" value="UniProtKB-UniRule"/>
</dbReference>
<keyword evidence="9" id="KW-0963">Cytoplasm</keyword>
<evidence type="ECO:0000256" key="6">
    <source>
        <dbReference type="ARBA" id="ARBA00022756"/>
    </source>
</evidence>
<dbReference type="GO" id="GO:0051537">
    <property type="term" value="F:2 iron, 2 sulfur cluster binding"/>
    <property type="evidence" value="ECO:0007669"/>
    <property type="project" value="UniProtKB-KW"/>
</dbReference>
<dbReference type="HAMAP" id="MF_00834">
    <property type="entry name" value="BioA"/>
    <property type="match status" value="1"/>
</dbReference>
<sequence length="424" mass="47588">MNWVGRDKVSVWHPFTPLKGVDDPLMIKRAEGVYLITEDDRKIIDAISSWWVNIHGHAHPEITKAIAEQAASLEHVIFAGFTHQPAIELAENLLSILPSNQHKIFYSDNGSTAVEVALKMVIQYWYNKGTQKNKFIAIDGAYHGDTFGSMSVGERGDFTRPFFNHLFEVEFIDFPTPSNLNEVKKQFVEYLNTGEIAAFIFEPLVQGAAGMRMYDASFLDELITVAREHNVLCIADEVMTGFGRTGKLFASDYLVNKPDIFCLSKGLTGGALAMGVTSCTKEIEDAFQTPELKKAFLHGHSYTANPMACAAANASFKLLQKPKCAKGIELIHQCHLNFADSIKNKNIVKEVRVLGTILALEFKSDDDTSYFSEMRNQLYPFFISRNVLLRPLGNLIYILPPYIITEQQLNQVYSAITEFLTEHA</sequence>
<dbReference type="GO" id="GO:0004141">
    <property type="term" value="F:dethiobiotin synthase activity"/>
    <property type="evidence" value="ECO:0007669"/>
    <property type="project" value="TreeGrafter"/>
</dbReference>
<gene>
    <name evidence="9 10" type="primary">bioA</name>
    <name evidence="10" type="ORF">JR347_17050</name>
</gene>
<feature type="binding site" evidence="9">
    <location>
        <position position="50"/>
    </location>
    <ligand>
        <name>substrate</name>
    </ligand>
</feature>
<protein>
    <recommendedName>
        <fullName evidence="9">Adenosylmethionine-8-amino-7-oxononanoate aminotransferase</fullName>
        <ecNumber evidence="9">2.6.1.62</ecNumber>
    </recommendedName>
    <alternativeName>
        <fullName evidence="9">7,8-diamino-pelargonic acid aminotransferase</fullName>
        <shortName evidence="9">DAPA AT</shortName>
        <shortName evidence="9">DAPA aminotransferase</shortName>
    </alternativeName>
    <alternativeName>
        <fullName evidence="9">7,8-diaminononanoate synthase</fullName>
        <shortName evidence="9">DANS</shortName>
    </alternativeName>
    <alternativeName>
        <fullName evidence="9">Diaminopelargonic acid synthase</fullName>
    </alternativeName>
</protein>
<feature type="binding site" evidence="9">
    <location>
        <position position="265"/>
    </location>
    <ligand>
        <name>substrate</name>
    </ligand>
</feature>
<evidence type="ECO:0000256" key="5">
    <source>
        <dbReference type="ARBA" id="ARBA00022691"/>
    </source>
</evidence>
<keyword evidence="4 9" id="KW-0808">Transferase</keyword>
<comment type="pathway">
    <text evidence="2 9">Cofactor biosynthesis; biotin biosynthesis; 7,8-diaminononanoate from 8-amino-7-oxononanoate (SAM route): step 1/1.</text>
</comment>
<keyword evidence="6 9" id="KW-0093">Biotin biosynthesis</keyword>
<dbReference type="RefSeq" id="WP_205721786.1">
    <property type="nucleotide sequence ID" value="NZ_CP070608.1"/>
</dbReference>
<keyword evidence="3 9" id="KW-0032">Aminotransferase</keyword>
<comment type="function">
    <text evidence="9">Catalyzes the transfer of the alpha-amino group from S-adenosyl-L-methionine (SAM) to 7-keto-8-aminopelargonic acid (KAPA) to form 7,8-diaminopelargonic acid (DAPA). It is the only aminotransferase known to utilize SAM as an amino donor.</text>
</comment>
<keyword evidence="5 9" id="KW-0949">S-adenosyl-L-methionine</keyword>
<feature type="site" description="Participates in the substrate recognition with KAPA and in a stacking interaction with the adenine ring of SAM" evidence="9">
    <location>
        <position position="15"/>
    </location>
</feature>
<evidence type="ECO:0000256" key="1">
    <source>
        <dbReference type="ARBA" id="ARBA00001933"/>
    </source>
</evidence>
<dbReference type="GO" id="GO:0005737">
    <property type="term" value="C:cytoplasm"/>
    <property type="evidence" value="ECO:0007669"/>
    <property type="project" value="UniProtKB-SubCell"/>
</dbReference>
<evidence type="ECO:0000313" key="11">
    <source>
        <dbReference type="Proteomes" id="UP000662783"/>
    </source>
</evidence>
<dbReference type="InterPro" id="IPR005814">
    <property type="entry name" value="Aminotrans_3"/>
</dbReference>
<dbReference type="Proteomes" id="UP000662783">
    <property type="component" value="Chromosome"/>
</dbReference>
<dbReference type="PROSITE" id="PS00600">
    <property type="entry name" value="AA_TRANSFER_CLASS_3"/>
    <property type="match status" value="1"/>
</dbReference>
<dbReference type="Gene3D" id="3.90.1150.10">
    <property type="entry name" value="Aspartate Aminotransferase, domain 1"/>
    <property type="match status" value="1"/>
</dbReference>
<dbReference type="EMBL" id="CP070608">
    <property type="protein sequence ID" value="QSE97275.1"/>
    <property type="molecule type" value="Genomic_DNA"/>
</dbReference>
<dbReference type="Pfam" id="PF00202">
    <property type="entry name" value="Aminotran_3"/>
    <property type="match status" value="1"/>
</dbReference>
<evidence type="ECO:0000256" key="3">
    <source>
        <dbReference type="ARBA" id="ARBA00022576"/>
    </source>
</evidence>
<feature type="binding site" evidence="9">
    <location>
        <position position="236"/>
    </location>
    <ligand>
        <name>pyridoxal 5'-phosphate</name>
        <dbReference type="ChEBI" id="CHEBI:597326"/>
    </ligand>
</feature>
<dbReference type="InterPro" id="IPR015421">
    <property type="entry name" value="PyrdxlP-dep_Trfase_major"/>
</dbReference>
<organism evidence="10 11">
    <name type="scientific">Fulvivirga lutea</name>
    <dbReference type="NCBI Taxonomy" id="2810512"/>
    <lineage>
        <taxon>Bacteria</taxon>
        <taxon>Pseudomonadati</taxon>
        <taxon>Bacteroidota</taxon>
        <taxon>Cytophagia</taxon>
        <taxon>Cytophagales</taxon>
        <taxon>Fulvivirgaceae</taxon>
        <taxon>Fulvivirga</taxon>
    </lineage>
</organism>
<dbReference type="KEGG" id="fuv:JR347_17050"/>
<dbReference type="NCBIfam" id="TIGR00508">
    <property type="entry name" value="bioA"/>
    <property type="match status" value="1"/>
</dbReference>
<dbReference type="GO" id="GO:0030170">
    <property type="term" value="F:pyridoxal phosphate binding"/>
    <property type="evidence" value="ECO:0007669"/>
    <property type="project" value="UniProtKB-UniRule"/>
</dbReference>
<feature type="modified residue" description="N6-(pyridoxal phosphate)lysine" evidence="9">
    <location>
        <position position="265"/>
    </location>
</feature>
<dbReference type="AlphaFoldDB" id="A0A974WFV9"/>
<dbReference type="PANTHER" id="PTHR42684:SF3">
    <property type="entry name" value="ADENOSYLMETHIONINE-8-AMINO-7-OXONONANOATE AMINOTRANSFERASE"/>
    <property type="match status" value="1"/>
</dbReference>
<dbReference type="NCBIfam" id="NF004624">
    <property type="entry name" value="PRK05964.1"/>
    <property type="match status" value="1"/>
</dbReference>
<evidence type="ECO:0000256" key="7">
    <source>
        <dbReference type="ARBA" id="ARBA00022898"/>
    </source>
</evidence>
<feature type="binding site" evidence="9">
    <location>
        <position position="142"/>
    </location>
    <ligand>
        <name>substrate</name>
    </ligand>
</feature>
<feature type="binding site" evidence="9">
    <location>
        <position position="390"/>
    </location>
    <ligand>
        <name>substrate</name>
    </ligand>
</feature>
<feature type="binding site" evidence="9">
    <location>
        <position position="299"/>
    </location>
    <ligand>
        <name>substrate</name>
    </ligand>
</feature>
<dbReference type="CDD" id="cd00610">
    <property type="entry name" value="OAT_like"/>
    <property type="match status" value="1"/>
</dbReference>